<dbReference type="FunFam" id="3.30.565.10:FF:000006">
    <property type="entry name" value="Sensor histidine kinase WalK"/>
    <property type="match status" value="1"/>
</dbReference>
<evidence type="ECO:0000259" key="12">
    <source>
        <dbReference type="PROSITE" id="PS50109"/>
    </source>
</evidence>
<dbReference type="GO" id="GO:0000155">
    <property type="term" value="F:phosphorelay sensor kinase activity"/>
    <property type="evidence" value="ECO:0007669"/>
    <property type="project" value="InterPro"/>
</dbReference>
<dbReference type="InterPro" id="IPR003018">
    <property type="entry name" value="GAF"/>
</dbReference>
<keyword evidence="4" id="KW-0597">Phosphoprotein</keyword>
<dbReference type="Pfam" id="PF08448">
    <property type="entry name" value="PAS_4"/>
    <property type="match status" value="1"/>
</dbReference>
<sequence length="765" mass="86736">MQRVGEFQGEKSLLQAVFEHSAEAIAILDQQNNFVEVNRAACELFGSTKKDLIGQSIAVFLTSPLNWEQEQDIEEIQIRHLDGTIRTVEHSRVKELLPNYNLLVFRDVTDLKRAVAEELHREHQRVELFAEVTLKIRQSLQLREILQTAVDEVQRILDADRVLIYQVFANGTGKSISEAVLPEYPAVLGVVFPEEVFPQEYRELYGGGRVKAIADIHSPDAGLAECLVEFMDEWTVKAKLVVPILQNLNPQTNDSKTKDSQTKDSQTNNSKSSDFKTSHYKNNDSKTNDSKTNDSKTDESGIHSQLWGLLIAHQCKNTREWKDFELELMQQLADQIGIALSQGELLENLEELIAQRTAKLRQVNSNLQQEINDRLTVEAALRRSEEQLRLIANGLPVLIAYVDKNQLYRFNNEAYQTWLGLSPSKIYGCHLKKVHGAEEYQKIRKYVESALSGQKVTYEEDITFQDGCSHSVNITYIPHINEQEKNVVKGFFALTSDISERKAIERMKDEFISVVSHELRTPLTSIHSSLKILATGKLGNLSNKGQRMLQIADEQTERLVRLVNNVLDLQSIQSGKIKMNKKACKVTELMIEAAQTMQTMATEHGVKLFTESVDFVVWADRDYIVQTLTNLLSNAIKFSPRDSRVWLSAKMEVLAKKTKGKKSIPYVTFEVKDRGQGIPTSQLETIFERFHQVDSSNSRKKGGTGLGLAICRQIIEGHGGKIWAESCLEEGSTFYFTLPAIIQKNSELTKIEAKKSEPKESDRHE</sequence>
<dbReference type="Pfam" id="PF00512">
    <property type="entry name" value="HisKA"/>
    <property type="match status" value="1"/>
</dbReference>
<dbReference type="CDD" id="cd00082">
    <property type="entry name" value="HisKA"/>
    <property type="match status" value="1"/>
</dbReference>
<feature type="compositionally biased region" description="Basic and acidic residues" evidence="10">
    <location>
        <begin position="273"/>
        <end position="298"/>
    </location>
</feature>
<dbReference type="InterPro" id="IPR016132">
    <property type="entry name" value="Phyto_chromo_attachment"/>
</dbReference>
<dbReference type="PROSITE" id="PS50112">
    <property type="entry name" value="PAS"/>
    <property type="match status" value="2"/>
</dbReference>
<keyword evidence="5" id="KW-0808">Transferase</keyword>
<dbReference type="InterPro" id="IPR013656">
    <property type="entry name" value="PAS_4"/>
</dbReference>
<feature type="region of interest" description="Disordered" evidence="10">
    <location>
        <begin position="250"/>
        <end position="298"/>
    </location>
</feature>
<dbReference type="Proteomes" id="UP000053372">
    <property type="component" value="Unassembled WGS sequence"/>
</dbReference>
<evidence type="ECO:0000256" key="1">
    <source>
        <dbReference type="ARBA" id="ARBA00000085"/>
    </source>
</evidence>
<dbReference type="GO" id="GO:0009927">
    <property type="term" value="F:histidine phosphotransfer kinase activity"/>
    <property type="evidence" value="ECO:0007669"/>
    <property type="project" value="TreeGrafter"/>
</dbReference>
<organism evidence="14 15">
    <name type="scientific">Mastigocoleus testarum BC008</name>
    <dbReference type="NCBI Taxonomy" id="371196"/>
    <lineage>
        <taxon>Bacteria</taxon>
        <taxon>Bacillati</taxon>
        <taxon>Cyanobacteriota</taxon>
        <taxon>Cyanophyceae</taxon>
        <taxon>Nostocales</taxon>
        <taxon>Hapalosiphonaceae</taxon>
        <taxon>Mastigocoleus</taxon>
    </lineage>
</organism>
<dbReference type="SMART" id="SM00065">
    <property type="entry name" value="GAF"/>
    <property type="match status" value="1"/>
</dbReference>
<dbReference type="AlphaFoldDB" id="A0A0V7ZBM5"/>
<dbReference type="SUPFAM" id="SSF55874">
    <property type="entry name" value="ATPase domain of HSP90 chaperone/DNA topoisomerase II/histidine kinase"/>
    <property type="match status" value="1"/>
</dbReference>
<dbReference type="Pfam" id="PF01590">
    <property type="entry name" value="GAF"/>
    <property type="match status" value="1"/>
</dbReference>
<feature type="domain" description="PAS" evidence="13">
    <location>
        <begin position="10"/>
        <end position="64"/>
    </location>
</feature>
<dbReference type="PROSITE" id="PS50109">
    <property type="entry name" value="HIS_KIN"/>
    <property type="match status" value="1"/>
</dbReference>
<dbReference type="InterPro" id="IPR000014">
    <property type="entry name" value="PAS"/>
</dbReference>
<dbReference type="InterPro" id="IPR003661">
    <property type="entry name" value="HisK_dim/P_dom"/>
</dbReference>
<feature type="compositionally biased region" description="Polar residues" evidence="10">
    <location>
        <begin position="263"/>
        <end position="272"/>
    </location>
</feature>
<dbReference type="SUPFAM" id="SSF55781">
    <property type="entry name" value="GAF domain-like"/>
    <property type="match status" value="1"/>
</dbReference>
<evidence type="ECO:0000259" key="13">
    <source>
        <dbReference type="PROSITE" id="PS50112"/>
    </source>
</evidence>
<evidence type="ECO:0000256" key="7">
    <source>
        <dbReference type="ARBA" id="ARBA00023012"/>
    </source>
</evidence>
<dbReference type="Pfam" id="PF02518">
    <property type="entry name" value="HATPase_c"/>
    <property type="match status" value="1"/>
</dbReference>
<dbReference type="PANTHER" id="PTHR43047:SF72">
    <property type="entry name" value="OSMOSENSING HISTIDINE PROTEIN KINASE SLN1"/>
    <property type="match status" value="1"/>
</dbReference>
<accession>A0A0V7ZBM5</accession>
<evidence type="ECO:0000256" key="10">
    <source>
        <dbReference type="SAM" id="MobiDB-lite"/>
    </source>
</evidence>
<dbReference type="EC" id="2.7.13.3" evidence="3"/>
<dbReference type="RefSeq" id="WP_058184871.1">
    <property type="nucleotide sequence ID" value="NZ_LMTZ01000168.1"/>
</dbReference>
<dbReference type="Gene3D" id="3.30.450.40">
    <property type="match status" value="1"/>
</dbReference>
<comment type="similarity">
    <text evidence="2">In the N-terminal section; belongs to the phytochrome family.</text>
</comment>
<dbReference type="SMART" id="SM00388">
    <property type="entry name" value="HisKA"/>
    <property type="match status" value="1"/>
</dbReference>
<keyword evidence="7" id="KW-0902">Two-component regulatory system</keyword>
<dbReference type="Gene3D" id="1.10.287.130">
    <property type="match status" value="1"/>
</dbReference>
<dbReference type="Pfam" id="PF13188">
    <property type="entry name" value="PAS_8"/>
    <property type="match status" value="1"/>
</dbReference>
<comment type="catalytic activity">
    <reaction evidence="1">
        <text>ATP + protein L-histidine = ADP + protein N-phospho-L-histidine.</text>
        <dbReference type="EC" id="2.7.13.3"/>
    </reaction>
</comment>
<dbReference type="Gene3D" id="3.30.565.10">
    <property type="entry name" value="Histidine kinase-like ATPase, C-terminal domain"/>
    <property type="match status" value="1"/>
</dbReference>
<dbReference type="SUPFAM" id="SSF47384">
    <property type="entry name" value="Homodimeric domain of signal transducing histidine kinase"/>
    <property type="match status" value="1"/>
</dbReference>
<keyword evidence="8" id="KW-0472">Membrane</keyword>
<dbReference type="InterPro" id="IPR005467">
    <property type="entry name" value="His_kinase_dom"/>
</dbReference>
<reference evidence="14 15" key="1">
    <citation type="journal article" date="2015" name="Genome Announc.">
        <title>Draft Genome of the Euendolithic (true boring) Cyanobacterium Mastigocoleus testarum strain BC008.</title>
        <authorList>
            <person name="Guida B.S."/>
            <person name="Garcia-Pichel F."/>
        </authorList>
    </citation>
    <scope>NUCLEOTIDE SEQUENCE [LARGE SCALE GENOMIC DNA]</scope>
    <source>
        <strain evidence="14 15">BC008</strain>
    </source>
</reference>
<feature type="domain" description="PAS" evidence="13">
    <location>
        <begin position="384"/>
        <end position="454"/>
    </location>
</feature>
<feature type="domain" description="Phytochrome chromophore attachment site" evidence="11">
    <location>
        <begin position="141"/>
        <end position="335"/>
    </location>
</feature>
<dbReference type="SUPFAM" id="SSF55785">
    <property type="entry name" value="PYP-like sensor domain (PAS domain)"/>
    <property type="match status" value="2"/>
</dbReference>
<dbReference type="SMART" id="SM00387">
    <property type="entry name" value="HATPase_c"/>
    <property type="match status" value="1"/>
</dbReference>
<dbReference type="CDD" id="cd00130">
    <property type="entry name" value="PAS"/>
    <property type="match status" value="2"/>
</dbReference>
<gene>
    <name evidence="14" type="ORF">BC008_07610</name>
</gene>
<comment type="caution">
    <text evidence="14">The sequence shown here is derived from an EMBL/GenBank/DDBJ whole genome shotgun (WGS) entry which is preliminary data.</text>
</comment>
<dbReference type="NCBIfam" id="TIGR00229">
    <property type="entry name" value="sensory_box"/>
    <property type="match status" value="2"/>
</dbReference>
<dbReference type="PANTHER" id="PTHR43047">
    <property type="entry name" value="TWO-COMPONENT HISTIDINE PROTEIN KINASE"/>
    <property type="match status" value="1"/>
</dbReference>
<evidence type="ECO:0000259" key="11">
    <source>
        <dbReference type="PROSITE" id="PS50046"/>
    </source>
</evidence>
<dbReference type="InterPro" id="IPR004358">
    <property type="entry name" value="Sig_transdc_His_kin-like_C"/>
</dbReference>
<name>A0A0V7ZBM5_9CYAN</name>
<evidence type="ECO:0000256" key="9">
    <source>
        <dbReference type="ARBA" id="ARBA00055745"/>
    </source>
</evidence>
<dbReference type="InterPro" id="IPR029016">
    <property type="entry name" value="GAF-like_dom_sf"/>
</dbReference>
<evidence type="ECO:0000256" key="8">
    <source>
        <dbReference type="ARBA" id="ARBA00023136"/>
    </source>
</evidence>
<evidence type="ECO:0000256" key="2">
    <source>
        <dbReference type="ARBA" id="ARBA00006402"/>
    </source>
</evidence>
<evidence type="ECO:0000256" key="4">
    <source>
        <dbReference type="ARBA" id="ARBA00022553"/>
    </source>
</evidence>
<dbReference type="InterPro" id="IPR003594">
    <property type="entry name" value="HATPase_dom"/>
</dbReference>
<evidence type="ECO:0000256" key="5">
    <source>
        <dbReference type="ARBA" id="ARBA00022679"/>
    </source>
</evidence>
<evidence type="ECO:0000313" key="14">
    <source>
        <dbReference type="EMBL" id="KST61903.1"/>
    </source>
</evidence>
<comment type="function">
    <text evidence="9">Photoreceptor which exists in two forms that are reversibly interconvertible by light: the R form that absorbs maximally in the red region of the spectrum and the FR form that absorbs maximally in the far-red region.</text>
</comment>
<protein>
    <recommendedName>
        <fullName evidence="3">histidine kinase</fullName>
        <ecNumber evidence="3">2.7.13.3</ecNumber>
    </recommendedName>
</protein>
<dbReference type="EMBL" id="LMTZ01000168">
    <property type="protein sequence ID" value="KST61903.1"/>
    <property type="molecule type" value="Genomic_DNA"/>
</dbReference>
<keyword evidence="6" id="KW-0418">Kinase</keyword>
<keyword evidence="15" id="KW-1185">Reference proteome</keyword>
<feature type="domain" description="Histidine kinase" evidence="12">
    <location>
        <begin position="514"/>
        <end position="742"/>
    </location>
</feature>
<evidence type="ECO:0000313" key="15">
    <source>
        <dbReference type="Proteomes" id="UP000053372"/>
    </source>
</evidence>
<dbReference type="Gene3D" id="3.30.450.20">
    <property type="entry name" value="PAS domain"/>
    <property type="match status" value="2"/>
</dbReference>
<evidence type="ECO:0000256" key="6">
    <source>
        <dbReference type="ARBA" id="ARBA00022777"/>
    </source>
</evidence>
<dbReference type="SMART" id="SM00091">
    <property type="entry name" value="PAS"/>
    <property type="match status" value="2"/>
</dbReference>
<dbReference type="PROSITE" id="PS50046">
    <property type="entry name" value="PHYTOCHROME_2"/>
    <property type="match status" value="1"/>
</dbReference>
<evidence type="ECO:0000256" key="3">
    <source>
        <dbReference type="ARBA" id="ARBA00012438"/>
    </source>
</evidence>
<dbReference type="PRINTS" id="PR00344">
    <property type="entry name" value="BCTRLSENSOR"/>
</dbReference>
<dbReference type="InterPro" id="IPR035965">
    <property type="entry name" value="PAS-like_dom_sf"/>
</dbReference>
<dbReference type="FunFam" id="1.10.287.130:FF:000001">
    <property type="entry name" value="Two-component sensor histidine kinase"/>
    <property type="match status" value="1"/>
</dbReference>
<dbReference type="CDD" id="cd16922">
    <property type="entry name" value="HATPase_EvgS-ArcB-TorS-like"/>
    <property type="match status" value="1"/>
</dbReference>
<dbReference type="InterPro" id="IPR036097">
    <property type="entry name" value="HisK_dim/P_sf"/>
</dbReference>
<dbReference type="GO" id="GO:0005886">
    <property type="term" value="C:plasma membrane"/>
    <property type="evidence" value="ECO:0007669"/>
    <property type="project" value="TreeGrafter"/>
</dbReference>
<proteinExistence type="inferred from homology"/>
<dbReference type="InterPro" id="IPR036890">
    <property type="entry name" value="HATPase_C_sf"/>
</dbReference>
<dbReference type="OrthoDB" id="9778628at2"/>